<keyword evidence="1" id="KW-0812">Transmembrane</keyword>
<accession>A0A3B0V5P0</accession>
<gene>
    <name evidence="2" type="ORF">MNBD_CHLOROFLEXI01-389</name>
</gene>
<keyword evidence="1" id="KW-1133">Transmembrane helix</keyword>
<dbReference type="AlphaFoldDB" id="A0A3B0V5P0"/>
<organism evidence="2">
    <name type="scientific">hydrothermal vent metagenome</name>
    <dbReference type="NCBI Taxonomy" id="652676"/>
    <lineage>
        <taxon>unclassified sequences</taxon>
        <taxon>metagenomes</taxon>
        <taxon>ecological metagenomes</taxon>
    </lineage>
</organism>
<sequence length="36" mass="4158">MFIPLTTLLIIIAITFMLGMLTAFIMMMNALARRRK</sequence>
<evidence type="ECO:0000313" key="2">
    <source>
        <dbReference type="EMBL" id="VAW35683.1"/>
    </source>
</evidence>
<dbReference type="EMBL" id="UOEU01000599">
    <property type="protein sequence ID" value="VAW35683.1"/>
    <property type="molecule type" value="Genomic_DNA"/>
</dbReference>
<name>A0A3B0V5P0_9ZZZZ</name>
<reference evidence="2" key="1">
    <citation type="submission" date="2018-06" db="EMBL/GenBank/DDBJ databases">
        <authorList>
            <person name="Zhirakovskaya E."/>
        </authorList>
    </citation>
    <scope>NUCLEOTIDE SEQUENCE</scope>
</reference>
<feature type="transmembrane region" description="Helical" evidence="1">
    <location>
        <begin position="6"/>
        <end position="32"/>
    </location>
</feature>
<proteinExistence type="predicted"/>
<keyword evidence="1" id="KW-0472">Membrane</keyword>
<protein>
    <submittedName>
        <fullName evidence="2">Uncharacterized protein</fullName>
    </submittedName>
</protein>
<evidence type="ECO:0000256" key="1">
    <source>
        <dbReference type="SAM" id="Phobius"/>
    </source>
</evidence>